<evidence type="ECO:0000313" key="2">
    <source>
        <dbReference type="EMBL" id="QDV68516.1"/>
    </source>
</evidence>
<name>A0A518JSJ5_9BACT</name>
<organism evidence="2 3">
    <name type="scientific">Rosistilla carotiformis</name>
    <dbReference type="NCBI Taxonomy" id="2528017"/>
    <lineage>
        <taxon>Bacteria</taxon>
        <taxon>Pseudomonadati</taxon>
        <taxon>Planctomycetota</taxon>
        <taxon>Planctomycetia</taxon>
        <taxon>Pirellulales</taxon>
        <taxon>Pirellulaceae</taxon>
        <taxon>Rosistilla</taxon>
    </lineage>
</organism>
<protein>
    <submittedName>
        <fullName evidence="2">Uncharacterized protein</fullName>
    </submittedName>
</protein>
<dbReference type="EMBL" id="CP036348">
    <property type="protein sequence ID" value="QDV68516.1"/>
    <property type="molecule type" value="Genomic_DNA"/>
</dbReference>
<feature type="compositionally biased region" description="Gly residues" evidence="1">
    <location>
        <begin position="12"/>
        <end position="22"/>
    </location>
</feature>
<dbReference type="Proteomes" id="UP000315082">
    <property type="component" value="Chromosome"/>
</dbReference>
<dbReference type="AlphaFoldDB" id="A0A518JSJ5"/>
<feature type="region of interest" description="Disordered" evidence="1">
    <location>
        <begin position="12"/>
        <end position="39"/>
    </location>
</feature>
<accession>A0A518JSJ5</accession>
<reference evidence="2 3" key="1">
    <citation type="submission" date="2019-02" db="EMBL/GenBank/DDBJ databases">
        <title>Deep-cultivation of Planctomycetes and their phenomic and genomic characterization uncovers novel biology.</title>
        <authorList>
            <person name="Wiegand S."/>
            <person name="Jogler M."/>
            <person name="Boedeker C."/>
            <person name="Pinto D."/>
            <person name="Vollmers J."/>
            <person name="Rivas-Marin E."/>
            <person name="Kohn T."/>
            <person name="Peeters S.H."/>
            <person name="Heuer A."/>
            <person name="Rast P."/>
            <person name="Oberbeckmann S."/>
            <person name="Bunk B."/>
            <person name="Jeske O."/>
            <person name="Meyerdierks A."/>
            <person name="Storesund J.E."/>
            <person name="Kallscheuer N."/>
            <person name="Luecker S."/>
            <person name="Lage O.M."/>
            <person name="Pohl T."/>
            <person name="Merkel B.J."/>
            <person name="Hornburger P."/>
            <person name="Mueller R.-W."/>
            <person name="Bruemmer F."/>
            <person name="Labrenz M."/>
            <person name="Spormann A.M."/>
            <person name="Op den Camp H."/>
            <person name="Overmann J."/>
            <person name="Amann R."/>
            <person name="Jetten M.S.M."/>
            <person name="Mascher T."/>
            <person name="Medema M.H."/>
            <person name="Devos D.P."/>
            <person name="Kaster A.-K."/>
            <person name="Ovreas L."/>
            <person name="Rohde M."/>
            <person name="Galperin M.Y."/>
            <person name="Jogler C."/>
        </authorList>
    </citation>
    <scope>NUCLEOTIDE SEQUENCE [LARGE SCALE GENOMIC DNA]</scope>
    <source>
        <strain evidence="2 3">Poly24</strain>
    </source>
</reference>
<gene>
    <name evidence="2" type="ORF">Poly24_22250</name>
</gene>
<dbReference type="KEGG" id="rcf:Poly24_22250"/>
<keyword evidence="3" id="KW-1185">Reference proteome</keyword>
<evidence type="ECO:0000313" key="3">
    <source>
        <dbReference type="Proteomes" id="UP000315082"/>
    </source>
</evidence>
<feature type="region of interest" description="Disordered" evidence="1">
    <location>
        <begin position="70"/>
        <end position="165"/>
    </location>
</feature>
<sequence>MRQATAILCQVVGGGSTDGGGLNRKNGPGPAQRSDRRVPPWGAAFDHAIGSGGVRDALTTGYLLRFLRNGGCAPTRAAPTGIDRRWQRRPTRRGASQQRRSQRMKRSRRDRKCLQPAINALRRSHTSDSRSRGTIAARGDRLRRRDFRTGSDRGGSGGRLSEASS</sequence>
<proteinExistence type="predicted"/>
<evidence type="ECO:0000256" key="1">
    <source>
        <dbReference type="SAM" id="MobiDB-lite"/>
    </source>
</evidence>
<feature type="compositionally biased region" description="Basic residues" evidence="1">
    <location>
        <begin position="100"/>
        <end position="111"/>
    </location>
</feature>